<reference evidence="1 2" key="1">
    <citation type="submission" date="2019-08" db="EMBL/GenBank/DDBJ databases">
        <title>Archangium and Cystobacter genomes.</title>
        <authorList>
            <person name="Chen I.-C.K."/>
            <person name="Wielgoss S."/>
        </authorList>
    </citation>
    <scope>NUCLEOTIDE SEQUENCE [LARGE SCALE GENOMIC DNA]</scope>
    <source>
        <strain evidence="1 2">Cbm 6</strain>
    </source>
</reference>
<evidence type="ECO:0000313" key="2">
    <source>
        <dbReference type="Proteomes" id="UP001611383"/>
    </source>
</evidence>
<evidence type="ECO:0000313" key="1">
    <source>
        <dbReference type="EMBL" id="WNG49985.1"/>
    </source>
</evidence>
<keyword evidence="2" id="KW-1185">Reference proteome</keyword>
<organism evidence="1 2">
    <name type="scientific">Archangium minus</name>
    <dbReference type="NCBI Taxonomy" id="83450"/>
    <lineage>
        <taxon>Bacteria</taxon>
        <taxon>Pseudomonadati</taxon>
        <taxon>Myxococcota</taxon>
        <taxon>Myxococcia</taxon>
        <taxon>Myxococcales</taxon>
        <taxon>Cystobacterineae</taxon>
        <taxon>Archangiaceae</taxon>
        <taxon>Archangium</taxon>
    </lineage>
</organism>
<dbReference type="EMBL" id="CP043494">
    <property type="protein sequence ID" value="WNG49985.1"/>
    <property type="molecule type" value="Genomic_DNA"/>
</dbReference>
<dbReference type="RefSeq" id="WP_395808534.1">
    <property type="nucleotide sequence ID" value="NZ_CP043494.1"/>
</dbReference>
<gene>
    <name evidence="1" type="ORF">F0U60_42075</name>
</gene>
<protein>
    <submittedName>
        <fullName evidence="1">Uncharacterized protein</fullName>
    </submittedName>
</protein>
<dbReference type="Proteomes" id="UP001611383">
    <property type="component" value="Chromosome"/>
</dbReference>
<sequence length="98" mass="11098">MNALVGCARRVAEAVSFPEVSDAELYRRLHDILYGEKDAWEIAVAGVITRTEAAYLVLANLQSWLISRSIRDDAQDWPNVDHLVRDVEDALFGARERQ</sequence>
<proteinExistence type="predicted"/>
<name>A0ABY9X3M8_9BACT</name>
<accession>A0ABY9X3M8</accession>